<accession>A0A3P1BD25</accession>
<proteinExistence type="predicted"/>
<organism evidence="1 2">
    <name type="scientific">Larkinella rosea</name>
    <dbReference type="NCBI Taxonomy" id="2025312"/>
    <lineage>
        <taxon>Bacteria</taxon>
        <taxon>Pseudomonadati</taxon>
        <taxon>Bacteroidota</taxon>
        <taxon>Cytophagia</taxon>
        <taxon>Cytophagales</taxon>
        <taxon>Spirosomataceae</taxon>
        <taxon>Larkinella</taxon>
    </lineage>
</organism>
<sequence length="68" mass="7582">MKFTNPIIRDFPPFIPTKLLSVGNRFPSATGANSFESEFEAIRHETTATFLLRPVFACAGRGANDHNR</sequence>
<comment type="caution">
    <text evidence="1">The sequence shown here is derived from an EMBL/GenBank/DDBJ whole genome shotgun (WGS) entry which is preliminary data.</text>
</comment>
<keyword evidence="2" id="KW-1185">Reference proteome</keyword>
<evidence type="ECO:0000313" key="2">
    <source>
        <dbReference type="Proteomes" id="UP000271925"/>
    </source>
</evidence>
<dbReference type="RefSeq" id="WP_221622343.1">
    <property type="nucleotide sequence ID" value="NZ_RQJO01000015.1"/>
</dbReference>
<reference evidence="1 2" key="1">
    <citation type="submission" date="2018-11" db="EMBL/GenBank/DDBJ databases">
        <authorList>
            <person name="Zhou Z."/>
            <person name="Wang G."/>
        </authorList>
    </citation>
    <scope>NUCLEOTIDE SEQUENCE [LARGE SCALE GENOMIC DNA]</scope>
    <source>
        <strain evidence="1 2">KCTC52004</strain>
    </source>
</reference>
<protein>
    <submittedName>
        <fullName evidence="1">Uncharacterized protein</fullName>
    </submittedName>
</protein>
<name>A0A3P1BD25_9BACT</name>
<dbReference type="EMBL" id="RQJO01000015">
    <property type="protein sequence ID" value="RRA98969.1"/>
    <property type="molecule type" value="Genomic_DNA"/>
</dbReference>
<dbReference type="AlphaFoldDB" id="A0A3P1BD25"/>
<gene>
    <name evidence="1" type="ORF">EHT25_28720</name>
</gene>
<dbReference type="Proteomes" id="UP000271925">
    <property type="component" value="Unassembled WGS sequence"/>
</dbReference>
<evidence type="ECO:0000313" key="1">
    <source>
        <dbReference type="EMBL" id="RRA98969.1"/>
    </source>
</evidence>